<evidence type="ECO:0000256" key="1">
    <source>
        <dbReference type="SAM" id="MobiDB-lite"/>
    </source>
</evidence>
<feature type="compositionally biased region" description="Low complexity" evidence="1">
    <location>
        <begin position="88"/>
        <end position="97"/>
    </location>
</feature>
<feature type="compositionally biased region" description="Low complexity" evidence="1">
    <location>
        <begin position="24"/>
        <end position="46"/>
    </location>
</feature>
<reference evidence="3" key="1">
    <citation type="submission" date="2017-09" db="EMBL/GenBank/DDBJ databases">
        <title>Depth-based differentiation of microbial function through sediment-hosted aquifers and enrichment of novel symbionts in the deep terrestrial subsurface.</title>
        <authorList>
            <person name="Probst A.J."/>
            <person name="Ladd B."/>
            <person name="Jarett J.K."/>
            <person name="Geller-Mcgrath D.E."/>
            <person name="Sieber C.M.K."/>
            <person name="Emerson J.B."/>
            <person name="Anantharaman K."/>
            <person name="Thomas B.C."/>
            <person name="Malmstrom R."/>
            <person name="Stieglmeier M."/>
            <person name="Klingl A."/>
            <person name="Woyke T."/>
            <person name="Ryan C.M."/>
            <person name="Banfield J.F."/>
        </authorList>
    </citation>
    <scope>NUCLEOTIDE SEQUENCE [LARGE SCALE GENOMIC DNA]</scope>
</reference>
<comment type="caution">
    <text evidence="2">The sequence shown here is derived from an EMBL/GenBank/DDBJ whole genome shotgun (WGS) entry which is preliminary data.</text>
</comment>
<gene>
    <name evidence="2" type="ORF">COT77_01600</name>
</gene>
<feature type="compositionally biased region" description="Basic and acidic residues" evidence="1">
    <location>
        <begin position="70"/>
        <end position="85"/>
    </location>
</feature>
<name>A0A2M6WXE3_9BACT</name>
<dbReference type="Proteomes" id="UP000228596">
    <property type="component" value="Unassembled WGS sequence"/>
</dbReference>
<feature type="compositionally biased region" description="Low complexity" evidence="1">
    <location>
        <begin position="109"/>
        <end position="121"/>
    </location>
</feature>
<organism evidence="2 3">
    <name type="scientific">Candidatus Berkelbacteria bacterium CG10_big_fil_rev_8_21_14_0_10_41_12</name>
    <dbReference type="NCBI Taxonomy" id="1974513"/>
    <lineage>
        <taxon>Bacteria</taxon>
        <taxon>Candidatus Berkelbacteria</taxon>
    </lineage>
</organism>
<feature type="compositionally biased region" description="Basic and acidic residues" evidence="1">
    <location>
        <begin position="98"/>
        <end position="108"/>
    </location>
</feature>
<evidence type="ECO:0000313" key="2">
    <source>
        <dbReference type="EMBL" id="PIT97429.1"/>
    </source>
</evidence>
<feature type="region of interest" description="Disordered" evidence="1">
    <location>
        <begin position="1"/>
        <end position="132"/>
    </location>
</feature>
<dbReference type="EMBL" id="PEZV01000011">
    <property type="protein sequence ID" value="PIT97429.1"/>
    <property type="molecule type" value="Genomic_DNA"/>
</dbReference>
<proteinExistence type="predicted"/>
<sequence length="264" mass="27931">MANDDYYQPAGGSTSGDQQDDQQTDSNAPNAAPNAGGVAPSASGPADTGGANDANDWQNPTGSAPPTNDKTTDDKTAADTKKNEPIADTTDMPTTDMPTDKPADRGTTTDDNSNAADTNMTPPEAAKAADNPQEAYNVFVEALIKDLGFDKVDEPQKSKLIDAIKQRVEARVLRTLMTSLTKEQSDEINKEIEEKGLSEDAIVKLLTEKAPNASAAILSALDDLYMEMKEETDLIWKAAGAKAVADVEEGKDDAGQVQAQTPNQ</sequence>
<protein>
    <submittedName>
        <fullName evidence="2">Uncharacterized protein</fullName>
    </submittedName>
</protein>
<accession>A0A2M6WXE3</accession>
<dbReference type="AlphaFoldDB" id="A0A2M6WXE3"/>
<evidence type="ECO:0000313" key="3">
    <source>
        <dbReference type="Proteomes" id="UP000228596"/>
    </source>
</evidence>
<feature type="compositionally biased region" description="Polar residues" evidence="1">
    <location>
        <begin position="55"/>
        <end position="68"/>
    </location>
</feature>